<evidence type="ECO:0000313" key="2">
    <source>
        <dbReference type="Proteomes" id="UP001595748"/>
    </source>
</evidence>
<gene>
    <name evidence="1" type="ORF">ACFOPQ_04945</name>
</gene>
<proteinExistence type="predicted"/>
<name>A0ABV8A783_9DEIO</name>
<dbReference type="RefSeq" id="WP_380076260.1">
    <property type="nucleotide sequence ID" value="NZ_JBHRZF010000044.1"/>
</dbReference>
<comment type="caution">
    <text evidence="1">The sequence shown here is derived from an EMBL/GenBank/DDBJ whole genome shotgun (WGS) entry which is preliminary data.</text>
</comment>
<sequence length="162" mass="17607">MSESTVKRSSGNADLPFLLFLLILALLLGVVTAYAIRYNPLYSDRDAYGISKYMFIEQCKEKLHDASTLDLSMQGQTLKLGEVLQQANQLRTGESIGVHTTAASRDIVGGVQGLDANMLGLATPVNIVAQKGTERRVLAPASMQCMYDKTKKATQVQLVIGQ</sequence>
<evidence type="ECO:0000313" key="1">
    <source>
        <dbReference type="EMBL" id="MFC3860110.1"/>
    </source>
</evidence>
<protein>
    <submittedName>
        <fullName evidence="1">Uncharacterized protein</fullName>
    </submittedName>
</protein>
<organism evidence="1 2">
    <name type="scientific">Deinococcus antarcticus</name>
    <dbReference type="NCBI Taxonomy" id="1298767"/>
    <lineage>
        <taxon>Bacteria</taxon>
        <taxon>Thermotogati</taxon>
        <taxon>Deinococcota</taxon>
        <taxon>Deinococci</taxon>
        <taxon>Deinococcales</taxon>
        <taxon>Deinococcaceae</taxon>
        <taxon>Deinococcus</taxon>
    </lineage>
</organism>
<dbReference type="EMBL" id="JBHRZF010000044">
    <property type="protein sequence ID" value="MFC3860110.1"/>
    <property type="molecule type" value="Genomic_DNA"/>
</dbReference>
<reference evidence="2" key="1">
    <citation type="journal article" date="2019" name="Int. J. Syst. Evol. Microbiol.">
        <title>The Global Catalogue of Microorganisms (GCM) 10K type strain sequencing project: providing services to taxonomists for standard genome sequencing and annotation.</title>
        <authorList>
            <consortium name="The Broad Institute Genomics Platform"/>
            <consortium name="The Broad Institute Genome Sequencing Center for Infectious Disease"/>
            <person name="Wu L."/>
            <person name="Ma J."/>
        </authorList>
    </citation>
    <scope>NUCLEOTIDE SEQUENCE [LARGE SCALE GENOMIC DNA]</scope>
    <source>
        <strain evidence="2">CCTCC AB 2013263</strain>
    </source>
</reference>
<keyword evidence="2" id="KW-1185">Reference proteome</keyword>
<dbReference type="Proteomes" id="UP001595748">
    <property type="component" value="Unassembled WGS sequence"/>
</dbReference>
<accession>A0ABV8A783</accession>